<dbReference type="Proteomes" id="UP000625735">
    <property type="component" value="Unassembled WGS sequence"/>
</dbReference>
<evidence type="ECO:0008006" key="3">
    <source>
        <dbReference type="Google" id="ProtNLM"/>
    </source>
</evidence>
<dbReference type="InterPro" id="IPR011990">
    <property type="entry name" value="TPR-like_helical_dom_sf"/>
</dbReference>
<keyword evidence="2" id="KW-1185">Reference proteome</keyword>
<protein>
    <recommendedName>
        <fullName evidence="3">Tetratricopeptide repeat-containing protein</fullName>
    </recommendedName>
</protein>
<dbReference type="Gene3D" id="1.25.40.10">
    <property type="entry name" value="Tetratricopeptide repeat domain"/>
    <property type="match status" value="1"/>
</dbReference>
<reference evidence="1" key="1">
    <citation type="journal article" date="2014" name="Int. J. Syst. Evol. Microbiol.">
        <title>Complete genome sequence of Corynebacterium casei LMG S-19264T (=DSM 44701T), isolated from a smear-ripened cheese.</title>
        <authorList>
            <consortium name="US DOE Joint Genome Institute (JGI-PGF)"/>
            <person name="Walter F."/>
            <person name="Albersmeier A."/>
            <person name="Kalinowski J."/>
            <person name="Ruckert C."/>
        </authorList>
    </citation>
    <scope>NUCLEOTIDE SEQUENCE</scope>
    <source>
        <strain evidence="1">CGMCC 1.12506</strain>
    </source>
</reference>
<name>A0A916Y8K1_9FLAO</name>
<organism evidence="1 2">
    <name type="scientific">Flavobacterium orientale</name>
    <dbReference type="NCBI Taxonomy" id="1756020"/>
    <lineage>
        <taxon>Bacteria</taxon>
        <taxon>Pseudomonadati</taxon>
        <taxon>Bacteroidota</taxon>
        <taxon>Flavobacteriia</taxon>
        <taxon>Flavobacteriales</taxon>
        <taxon>Flavobacteriaceae</taxon>
        <taxon>Flavobacterium</taxon>
    </lineage>
</organism>
<comment type="caution">
    <text evidence="1">The sequence shown here is derived from an EMBL/GenBank/DDBJ whole genome shotgun (WGS) entry which is preliminary data.</text>
</comment>
<sequence length="357" mass="42752">MSVVMKREIYEIERYITDNIIIDVNYVEEFTNKHGEIKELKAFYIYSLYKTNQIKTANDALLTLNISEDFEKNSFFLMVKSLVQLSNETDIDQLIKMLESYLVVDNQRNNKWLRLELFKLYEKKEIDYLAWGYLEDAISIDENFYEAILLRAQRLDLITNCSDIINQLLQLPQSYVDSDILNFLGNAFLNCNEIDNAIKIFNGSLEIGITEEAYYFIGYINHYHLNNYEEAMFYYDKSISTNNQFVDVLLEKAWLFFDMNLYESSETLFKEIVGSHDEINSYNQITLFYLKTRKYIEVVNYIEKSKIRFGENYMNQGFELVYLEKIKEDSYVKKYHLYKEKYSQNELTWFRDLLAEL</sequence>
<dbReference type="SUPFAM" id="SSF48452">
    <property type="entry name" value="TPR-like"/>
    <property type="match status" value="1"/>
</dbReference>
<dbReference type="Pfam" id="PF13181">
    <property type="entry name" value="TPR_8"/>
    <property type="match status" value="1"/>
</dbReference>
<accession>A0A916Y8K1</accession>
<gene>
    <name evidence="1" type="ORF">GCM10011343_25310</name>
</gene>
<dbReference type="EMBL" id="BMFG01000011">
    <property type="protein sequence ID" value="GGD34355.1"/>
    <property type="molecule type" value="Genomic_DNA"/>
</dbReference>
<dbReference type="InterPro" id="IPR019734">
    <property type="entry name" value="TPR_rpt"/>
</dbReference>
<proteinExistence type="predicted"/>
<dbReference type="AlphaFoldDB" id="A0A916Y8K1"/>
<reference evidence="1" key="2">
    <citation type="submission" date="2020-09" db="EMBL/GenBank/DDBJ databases">
        <authorList>
            <person name="Sun Q."/>
            <person name="Zhou Y."/>
        </authorList>
    </citation>
    <scope>NUCLEOTIDE SEQUENCE</scope>
    <source>
        <strain evidence="1">CGMCC 1.12506</strain>
    </source>
</reference>
<evidence type="ECO:0000313" key="1">
    <source>
        <dbReference type="EMBL" id="GGD34355.1"/>
    </source>
</evidence>
<evidence type="ECO:0000313" key="2">
    <source>
        <dbReference type="Proteomes" id="UP000625735"/>
    </source>
</evidence>